<dbReference type="InterPro" id="IPR020845">
    <property type="entry name" value="AMP-binding_CS"/>
</dbReference>
<dbReference type="InterPro" id="IPR000873">
    <property type="entry name" value="AMP-dep_synth/lig_dom"/>
</dbReference>
<dbReference type="Gene3D" id="3.30.559.30">
    <property type="entry name" value="Nonribosomal peptide synthetase, condensation domain"/>
    <property type="match status" value="5"/>
</dbReference>
<gene>
    <name evidence="6" type="ORF">TASIC1_0008022000</name>
</gene>
<evidence type="ECO:0000313" key="7">
    <source>
        <dbReference type="Proteomes" id="UP000517252"/>
    </source>
</evidence>
<sequence>MELEQDAAIGYWRKQLHDAKRASFPKTGLKAKSTGNEQTTRVMSTSLSFPASSNQTFTKASVMRAAWAIVLARYCDSDDICFGATISGREAPVAGLIEMAGPVVATVPVHVKVDKDQEITQFLQHIQTQAHEMVPYEQYGLQNISKLSASIKDACDFTSLLVIQPVQRLAPIAADGTALLVPAHSEIKDMVQNYFSYPLVIQGHVYDDSADLVLIYDSTIISELQMTALSCHFDNVVQQLLAEQAGKVGDISVSCLWDLELAQRSNGDGPEVIDDCIHSLIEKQTVETPNALAVDAWDGKLTYGELDRAANRLARLLISCYTVKVGDIVNVCFEKSLWYIVAVLAINKAGASWSPLDPAHPFHRLQAVAIQTGAKLALASTANRALCERLFDDVVEVSTFFEEALSAEDINDKRPDVCVTSNDAAYILFTSGSTGVPKGIVMQHGALCTSQMALSERLGLDCTSNTESPLMMGNAVGSYVWIVDPENPTRLAPTGCLGEIIVQGPTLFREYLADPEKSSAAIVADLPEWAPRRESAAWNRFYRTGDLGFYDHNGVLNFSGRKDTQVKVRGLRIELGEVEHQIQESLQGVRQVAVDVFKNEKGANLVTYFCFTDETKTPSSNSDPEGKDVFENIDTQLQTKLNDMLVKLNLSLPGYMIPTLFIPCAYMPLISSAKLDRVKLRHITAQLSQDQLEAYSLLDADKQAPETEMEIRLQKLWAATLNLPETAIGRQDNFLRIGGDSIAAIRLVSMARNVGIILTVNDIFDDARLVAVADKAVDADASYDALAPIKPFSLLPVGIEDLVTSPTIRKECALAADQVIEDAYPCSKLQEGLMALSVKQPGSYIGKFVYKLSRHIDVNKFKMAWERTIEMTGSLRTRIVRAGDYSIQLVISGDVAWGETSNDIQSSLARAQGLEMGYGSQLSQYTLIEHVDSTYFMWSIHHAITDGLSTMKILSTLSNIYNGVETSPLPPYARFIKYTLSLQEEVTANYWKTQLHNAQKASFPPTSSTSRNAPDVTRVLETSIDLPLDMKNSTITVATVVRSAWAIVLARYCDSDDVTFGTTISGRQAPVPEIIEIAGPIIATVPVRICINRQQPIPDFLQAVQKQALEMTAFEQYGLQNIAKLGENARDACDFSSLLVVQPMQYLDSTSNEGDLLFSTDLGADGVADTVQNYFSYPLVVQAHLYDDYVKLVLIYDSKVIPETQLVALSHQIGHVMTQLNNSSSATLETVSVFSPHDVQKATSFNATIPEVVNACMHELIENQSKLNPSAPAVVAWDGNFTYSELNSAANKLAHHLINAYGVKLNDFVHVCFEKSAWYIVSIIAISKVGATWVPLDPFLPEQQLRSIVSQTKATLALVSPGNVELCSSLVDNVIEVTTDLDITLPGQDGVQSPNVSVSSQTAAYVLFTSGSTGTPEGAVIEHGSLCTSQNDIAKRLHYHSNVRILQFSAFISHLSISEIIMSLINGACVCVPSEDQRTNGIVDFIRNLRINWLYLTPTFLRTLNPSDVPGVELVLMGGESVPRDVFDMWFGHVRLLNAWGPTESCMMGAIHEFEYADESPLTIGSPVSGFCWIVDSENPHHLAPIGTLGEVVIQGPALFREYLNNPEKTEETTVDVLPDWAPRPDARNWNRFYKTGDLCFYNANGAIEFSSPKDMQTKINGLRVKLGEIQHHVHALLNDIGQIAVDVIKADSGSNLVAYLFLTDETRQLSDDDDKGPFAPMSSELEDKLAGVIGELRVSIPRYMIPTFYIPCNYMPVISSGKLDRKELKKQISRLSQDELIKFSLNEVNKRAPESVMEFRLQKIWSTVLSTTVGFIGRDDSFLSLGGDSITAIHLVSACREAGISITVKDIFDDPRLSAVASRAQNLEVIEEDVSIAPFSLLSNHLRDMALSEDERLSLSSSHIIEDAYPCSKFQEGLMALSVKQRGSYVAQYVYKLSDAVDLPKLKAAWERTVELCASLRTRIVMLDGTCVQIVTNGPAEWDDAFPTDLDGSISATRSEMTYGSRLNRYALVQDTKFGNHLILTTHHAVHDGWTLRIIMNTLYGAYLGLNPPPPKPYSAFVRYTLSIDVEEASNFWSEQLKNAKRATYPPMPHIESHTGITRMLNKTISFPPSIKTITTKATILRATWAIVLARYCDSDDVTFGTTISGRQAPVPGLTEMPGPAVATVPIRIRVDASKPVSRFLSEIQSQATDMIEFEQFGLQNIIKLSADAKDACEFSSLLVIQPRTHLDSIVSKESSEPLMALSVEAKSAEQLMQNYFTYPLVIQGHVFDDSIELLLTYDSTILSEIEMEALSHQFDIVAHQLVRESDDPIGSVAVAGEWDLEQAKKWNTEDPELLDTCIHSLIEKQSVVRPDAPAVCAWDGEMTYSELNSAANKLAHRIVNAGVKTNDLVHVCFEKSLWFFVSILAINKAGGAWVPLDPSHPQQRLRQVAGQTLAKLALSSPTNAALCRDIVGEVIEVNDQLINELSETYDGVNGPITRVPSSNAAYVLFTSGSTGTPKGLVMQHQAVCTSQTAIAQRLRLTPNVRILQFAAYVFDLSIGEIVGPLIHGACICVPSEEMRFNGLKEFIHEKNINWAFLTPSFVRTLKPEDVPSIELLLLAGEAVGRDILNVWFGKVRLINGWGPAETCVFSTLHEWTSIDESPLTVGKPVGGYCWIVDAEDPSKLAPIGCLGEVVLQGPTLLREYLADPQRSKEAIITSLPSWAPRQDSQPWRRFYKSGDLCFYNPNGTIEFSSRKDTQVKIRGLRVELGEVEHHIRQCLDGVHQVAVDVFKSEAGTSLVSYLCFSDDSQPGSSELKASDIYLPFDSDIQSRVTAMVGELNVTLPRYMIPTLFIPCKFMPVITSTKLDRKTLKTMTASLNRDQLSQYSLIDSKKRSPETQMEACLQAIWAEILNFPIESIGRDDSFFQIGGDSITAIYLVSKAREVGISLLVKDVFVDSRLLAVASKAVFCDAAKQQPESAVPFSLLNEQIRALVLGGEVRKLCDLGDDQTIEDAYPCTSLQEGLMALTVKQPGSYVAKYVYKLAPFVDVERLRAAWNRTMELCGNMRTRIVLLNGTPIQLLLKEDGQWQSLNNETLASVTNSSRDVLMGYGTPLCWYGILEDNNDRYLVWSAHHSIYDGWVMRILLTTLYTVYHGAEVTTLQPYSGFIKYSMELDSTASANFWREQLSGSQRATFPARQPLTSSPSSTQVFKSTIKLGQPSQTMVTRASILRAAWAIVLARYSNTEDVSFGTTVSGRHAPVAGLETMPGPMIATVPIRVRMNRAITKSGFLERVQNQAHEMVPYEQFGLHNISKLSQDAKDACDFSSLLVIQPPAQNISEDELASNILVYGSEEQGRTDDAMQNYFNYPLVIIMNTFNDHILQRFFFDSNVLSEPRVSALSQHISHVVEQLLDDGDDILDNIDLVGEWDVQHALESTRLKPSTEACTHWLIHDRIKAQPNDPAISSWDGNLTYAELGTLANRLAWKLQDLGVGPESLIPLCFPKSTWAVVAMVAVEMAGGAFVPLDPNAPAARLQSLIEDTKSTLAIASPSCQATIRDIGIDVFVVDEALLLELSDPIAPITSSVQPDNASVILFTSGSTGKPKGMVIQHNSLCSSGNAYGTDLNIGPGTRVFQFSAYTFDVGVLDCLVSLMRGATICIPSDHARLNDLAGAMNATKANWVFLTPTVADLLSPADVPYLEVLCLGGEAISKKCAERWINHTEVHGLYGPAEASICAWNPAVGRSGLSTNIGRPTSSAFWVVEPGNNKRLVPVGCIGELLIEGPMLARGYINANAESALNWMENVDWLPGTDIKRVYKTGDLVRRNADGTFDFIGRKDTQVKLHGQRVELGEIETRVHEFLPTDVAAIVAVVKDGNGHDSLLAFLWYTEGAAASKSTISLVETITDEARAMISHIDSSLSMILPSYMIPSSYLVFDGKPEQTVNGKVNRRALLAHAQDLSTQDRLRFAPTISKNEPPTTPMEFKLRDLWAQVLQIDIESIGKNDSFLRIGGDSISAIQLVSLAQQNSIGLTVATIFNDPRLSQMAEAANVDEIMPTYENKPFSLVPASTMDAVLTEVRSQCDLPESAIIEDAYPCTRLQEGLMVLAVKQPGSYVAKHVYRLATGTDMELFKQSWDQTVEACAALRTRFVLVDGNVFQAVIKDSVSWKSSSDLRSFTMSTENSQMGYGSPLCRYAIIEQGSEKYFAWNIHHAIFDGWTLPLIMGTLHAFYRGADIPSLLPYSGFVKYVANLDYTTASEYWSQQLDGAKKAAFPPGNGTAKANKSETSTRVMHSAIQFPRSTSTSVTKASILRAAWAIVLAQYNDCDDICFGTTVSGRHAPVPGLERMPGLVVATVPIHVKLDQNQSLSSFLEGIQSQASEMVAYEQFGIQNISKLNAQAKEACDFTSLLVVQPTQHISSTGSGEEEALLTATITDDIRSDELLDNYFNYPLVLQCHLLDDCVNLVFIYDDGLINEHQLIGLSHQFEHITTQLLAQDDSPLSTISMASKWDLEFACASNKIEPATVEDCIHNLIEQQALLNPDAPAINAWDADFTYAELDRAANRLANYLIQSLGVKVGDFVHVCFEKSAWHVVSVLAINKAGAAWIPLDPSHPTERHQQVVNQTNSVLALTSEINASKCVDLVANVLEVTRELDDRLIADVQFNDTKPATSVTPQDIAYILFTSGSTGIPKGVVMEHVALCSSQTSASKRIGYGSGVRMLQFASFVFDACIAEIFTPLISGACVCIPSWETQMSSLASYIRKANVNWALLTPSFARTINPTEVPCLELLMLGGEAVSRDVFELWFGKLRLFNAWGPTESCVFGALHEWKSIHESQLTVGQPLGGYCWLVDPNNPQKLAPTGTLGEVVIQGPNLFREYLSDKEKTESSIVASLPQWAPNRDSRYYSRFYKTGDLAMYNSDGTLQYYSRKDTQVKIRGLRVELGEIEYHIRQSLDGVQQVAVDVFKTEAGSNLISFICFNNDTLPASATGDITCEDIILPLTAELKNSINDLQGRLNVALPGYMIPTLFVPCKAMPLVTSGKLDRKLLLKFTASLTKAHLEKYALSDGEKRQPETEMEYRMRELWASLLNMPLTSIGRDDNFLRIGGDSITAIRLITKARDQGISLSINDIFSDSRLLAVAAKATIGETQSGEMIAIEPFSLLDQDRQSMVFGSSSGLLLPPGLEIEDAFPCSKLQEGFMALAVKQPGSYIAKYHYRLPAHVDVARFKRAWELTVERCANMRTRIISVGGMTIQTVIKNDVFWEDTQGMTLMSCLRAPQMTEMSYGSRLCRYALIEEKGQDVQFVWSIHHAVFDGWSTPIILGTLHSAYRDIELPKIENYARFIKYTMGISHQEAREYWTRELHDVKKATFPSSASTGVAEKGDVTRFMETRIDLPQNTVGVTKATILRAAWAVVLARPLFLG</sequence>
<dbReference type="CDD" id="cd05918">
    <property type="entry name" value="A_NRPS_SidN3_like"/>
    <property type="match status" value="4"/>
</dbReference>
<name>A0A6V8QY39_TRIAP</name>
<dbReference type="InterPro" id="IPR010071">
    <property type="entry name" value="AA_adenyl_dom"/>
</dbReference>
<dbReference type="InterPro" id="IPR009081">
    <property type="entry name" value="PP-bd_ACP"/>
</dbReference>
<dbReference type="Pfam" id="PF00550">
    <property type="entry name" value="PP-binding"/>
    <property type="match status" value="5"/>
</dbReference>
<dbReference type="FunFam" id="3.30.559.30:FF:000003">
    <property type="entry name" value="Nonribosomal peptide synthase SidD"/>
    <property type="match status" value="5"/>
</dbReference>
<dbReference type="PROSITE" id="PS50075">
    <property type="entry name" value="CARRIER"/>
    <property type="match status" value="5"/>
</dbReference>
<dbReference type="SUPFAM" id="SSF56801">
    <property type="entry name" value="Acetyl-CoA synthetase-like"/>
    <property type="match status" value="5"/>
</dbReference>
<evidence type="ECO:0000256" key="2">
    <source>
        <dbReference type="ARBA" id="ARBA00022553"/>
    </source>
</evidence>
<feature type="domain" description="Carrier" evidence="5">
    <location>
        <begin position="3961"/>
        <end position="4037"/>
    </location>
</feature>
<feature type="domain" description="Carrier" evidence="5">
    <location>
        <begin position="5054"/>
        <end position="5130"/>
    </location>
</feature>
<reference evidence="6 7" key="1">
    <citation type="submission" date="2020-07" db="EMBL/GenBank/DDBJ databases">
        <title>Trichoderma asperellum IC-1 whole genome shotgun sequence.</title>
        <authorList>
            <person name="Kanamasa S."/>
            <person name="Takahashi H."/>
        </authorList>
    </citation>
    <scope>NUCLEOTIDE SEQUENCE [LARGE SCALE GENOMIC DNA]</scope>
    <source>
        <strain evidence="6 7">IC-1</strain>
    </source>
</reference>
<dbReference type="Gene3D" id="3.30.300.30">
    <property type="match status" value="5"/>
</dbReference>
<dbReference type="NCBIfam" id="TIGR01733">
    <property type="entry name" value="AA-adenyl-dom"/>
    <property type="match status" value="3"/>
</dbReference>
<dbReference type="FunFam" id="1.10.1200.10:FF:000005">
    <property type="entry name" value="Nonribosomal peptide synthetase 1"/>
    <property type="match status" value="4"/>
</dbReference>
<dbReference type="FunFam" id="3.40.50.12780:FF:000014">
    <property type="entry name" value="Nonribosomal peptide synthetase 1"/>
    <property type="match status" value="1"/>
</dbReference>
<dbReference type="SUPFAM" id="SSF47336">
    <property type="entry name" value="ACP-like"/>
    <property type="match status" value="5"/>
</dbReference>
<dbReference type="FunFam" id="3.30.300.30:FF:000015">
    <property type="entry name" value="Nonribosomal peptide synthase SidD"/>
    <property type="match status" value="5"/>
</dbReference>
<dbReference type="Gene3D" id="3.30.559.10">
    <property type="entry name" value="Chloramphenicol acetyltransferase-like domain"/>
    <property type="match status" value="5"/>
</dbReference>
<dbReference type="GO" id="GO:0005737">
    <property type="term" value="C:cytoplasm"/>
    <property type="evidence" value="ECO:0007669"/>
    <property type="project" value="TreeGrafter"/>
</dbReference>
<protein>
    <submittedName>
        <fullName evidence="6">Nonribosomal peptide synthetase lcsA</fullName>
    </submittedName>
</protein>
<evidence type="ECO:0000256" key="4">
    <source>
        <dbReference type="ARBA" id="ARBA00029454"/>
    </source>
</evidence>
<dbReference type="GO" id="GO:0044550">
    <property type="term" value="P:secondary metabolite biosynthetic process"/>
    <property type="evidence" value="ECO:0007669"/>
    <property type="project" value="TreeGrafter"/>
</dbReference>
<evidence type="ECO:0000256" key="1">
    <source>
        <dbReference type="ARBA" id="ARBA00022450"/>
    </source>
</evidence>
<keyword evidence="1" id="KW-0596">Phosphopantetheine</keyword>
<dbReference type="InterPro" id="IPR020806">
    <property type="entry name" value="PKS_PP-bd"/>
</dbReference>
<dbReference type="InterPro" id="IPR001242">
    <property type="entry name" value="Condensation_dom"/>
</dbReference>
<dbReference type="Pfam" id="PF00668">
    <property type="entry name" value="Condensation"/>
    <property type="match status" value="6"/>
</dbReference>
<feature type="domain" description="Carrier" evidence="5">
    <location>
        <begin position="2881"/>
        <end position="2958"/>
    </location>
</feature>
<dbReference type="InterPro" id="IPR042099">
    <property type="entry name" value="ANL_N_sf"/>
</dbReference>
<keyword evidence="2" id="KW-0597">Phosphoprotein</keyword>
<comment type="similarity">
    <text evidence="4">Belongs to the NRP synthetase family.</text>
</comment>
<dbReference type="InterPro" id="IPR023213">
    <property type="entry name" value="CAT-like_dom_sf"/>
</dbReference>
<feature type="domain" description="Carrier" evidence="5">
    <location>
        <begin position="1793"/>
        <end position="1869"/>
    </location>
</feature>
<dbReference type="PANTHER" id="PTHR45527">
    <property type="entry name" value="NONRIBOSOMAL PEPTIDE SYNTHETASE"/>
    <property type="match status" value="1"/>
</dbReference>
<dbReference type="Proteomes" id="UP000517252">
    <property type="component" value="Unassembled WGS sequence"/>
</dbReference>
<evidence type="ECO:0000313" key="6">
    <source>
        <dbReference type="EMBL" id="GFP57379.1"/>
    </source>
</evidence>
<dbReference type="GO" id="GO:0016874">
    <property type="term" value="F:ligase activity"/>
    <property type="evidence" value="ECO:0007669"/>
    <property type="project" value="UniProtKB-KW"/>
</dbReference>
<dbReference type="Pfam" id="PF00501">
    <property type="entry name" value="AMP-binding"/>
    <property type="match status" value="5"/>
</dbReference>
<organism evidence="6 7">
    <name type="scientific">Trichoderma asperellum</name>
    <name type="common">Filamentous fungus</name>
    <dbReference type="NCBI Taxonomy" id="101201"/>
    <lineage>
        <taxon>Eukaryota</taxon>
        <taxon>Fungi</taxon>
        <taxon>Dikarya</taxon>
        <taxon>Ascomycota</taxon>
        <taxon>Pezizomycotina</taxon>
        <taxon>Sordariomycetes</taxon>
        <taxon>Hypocreomycetidae</taxon>
        <taxon>Hypocreales</taxon>
        <taxon>Hypocreaceae</taxon>
        <taxon>Trichoderma</taxon>
    </lineage>
</organism>
<dbReference type="SUPFAM" id="SSF52777">
    <property type="entry name" value="CoA-dependent acyltransferases"/>
    <property type="match status" value="11"/>
</dbReference>
<dbReference type="GO" id="GO:0031177">
    <property type="term" value="F:phosphopantetheine binding"/>
    <property type="evidence" value="ECO:0007669"/>
    <property type="project" value="InterPro"/>
</dbReference>
<dbReference type="Gene3D" id="1.10.1200.10">
    <property type="entry name" value="ACP-like"/>
    <property type="match status" value="5"/>
</dbReference>
<feature type="domain" description="Carrier" evidence="5">
    <location>
        <begin position="704"/>
        <end position="780"/>
    </location>
</feature>
<accession>A0A6V8QY39</accession>
<comment type="caution">
    <text evidence="6">The sequence shown here is derived from an EMBL/GenBank/DDBJ whole genome shotgun (WGS) entry which is preliminary data.</text>
</comment>
<dbReference type="NCBIfam" id="NF003417">
    <property type="entry name" value="PRK04813.1"/>
    <property type="match status" value="6"/>
</dbReference>
<dbReference type="OrthoDB" id="416786at2759"/>
<dbReference type="PANTHER" id="PTHR45527:SF1">
    <property type="entry name" value="FATTY ACID SYNTHASE"/>
    <property type="match status" value="1"/>
</dbReference>
<evidence type="ECO:0000256" key="3">
    <source>
        <dbReference type="ARBA" id="ARBA00022598"/>
    </source>
</evidence>
<proteinExistence type="inferred from homology"/>
<dbReference type="PROSITE" id="PS00455">
    <property type="entry name" value="AMP_BINDING"/>
    <property type="match status" value="4"/>
</dbReference>
<dbReference type="CDD" id="cd19545">
    <property type="entry name" value="FUM14_C_NRPS-like"/>
    <property type="match status" value="4"/>
</dbReference>
<dbReference type="InterPro" id="IPR045851">
    <property type="entry name" value="AMP-bd_C_sf"/>
</dbReference>
<evidence type="ECO:0000259" key="5">
    <source>
        <dbReference type="PROSITE" id="PS50075"/>
    </source>
</evidence>
<dbReference type="Gene3D" id="3.40.50.12780">
    <property type="entry name" value="N-terminal domain of ligase-like"/>
    <property type="match status" value="6"/>
</dbReference>
<dbReference type="InterPro" id="IPR036736">
    <property type="entry name" value="ACP-like_sf"/>
</dbReference>
<dbReference type="SMART" id="SM00823">
    <property type="entry name" value="PKS_PP"/>
    <property type="match status" value="4"/>
</dbReference>
<keyword evidence="3" id="KW-0436">Ligase</keyword>
<dbReference type="EMBL" id="BLZH01000008">
    <property type="protein sequence ID" value="GFP57379.1"/>
    <property type="molecule type" value="Genomic_DNA"/>
</dbReference>
<dbReference type="GO" id="GO:0043041">
    <property type="term" value="P:amino acid activation for nonribosomal peptide biosynthetic process"/>
    <property type="evidence" value="ECO:0007669"/>
    <property type="project" value="TreeGrafter"/>
</dbReference>
<dbReference type="PROSITE" id="PS00012">
    <property type="entry name" value="PHOSPHOPANTETHEINE"/>
    <property type="match status" value="3"/>
</dbReference>
<dbReference type="InterPro" id="IPR006162">
    <property type="entry name" value="Ppantetheine_attach_site"/>
</dbReference>